<dbReference type="PROSITE" id="PS50076">
    <property type="entry name" value="DNAJ_2"/>
    <property type="match status" value="1"/>
</dbReference>
<keyword evidence="3" id="KW-0862">Zinc</keyword>
<dbReference type="CDD" id="cd06257">
    <property type="entry name" value="DnaJ"/>
    <property type="match status" value="1"/>
</dbReference>
<dbReference type="SUPFAM" id="SSF46565">
    <property type="entry name" value="Chaperone J-domain"/>
    <property type="match status" value="1"/>
</dbReference>
<dbReference type="PANTHER" id="PTHR45255:SF1">
    <property type="entry name" value="DNAJ HOMOLOG SUBFAMILY C MEMBER 24"/>
    <property type="match status" value="1"/>
</dbReference>
<evidence type="ECO:0000256" key="2">
    <source>
        <dbReference type="ARBA" id="ARBA00022723"/>
    </source>
</evidence>
<evidence type="ECO:0000259" key="5">
    <source>
        <dbReference type="PROSITE" id="PS50076"/>
    </source>
</evidence>
<keyword evidence="8" id="KW-1185">Reference proteome</keyword>
<evidence type="ECO:0000313" key="8">
    <source>
        <dbReference type="Proteomes" id="UP000294530"/>
    </source>
</evidence>
<comment type="caution">
    <text evidence="7">The sequence shown here is derived from an EMBL/GenBank/DDBJ whole genome shotgun (WGS) entry which is preliminary data.</text>
</comment>
<dbReference type="PROSITE" id="PS51074">
    <property type="entry name" value="DPH_MB"/>
    <property type="match status" value="1"/>
</dbReference>
<dbReference type="Proteomes" id="UP000294530">
    <property type="component" value="Unassembled WGS sequence"/>
</dbReference>
<dbReference type="PANTHER" id="PTHR45255">
    <property type="entry name" value="DNAJ HOMOLOG SUBFAMILY C MEMBER 24"/>
    <property type="match status" value="1"/>
</dbReference>
<dbReference type="OrthoDB" id="164807at2759"/>
<evidence type="ECO:0000256" key="1">
    <source>
        <dbReference type="ARBA" id="ARBA00006169"/>
    </source>
</evidence>
<dbReference type="Gene3D" id="3.10.660.10">
    <property type="entry name" value="DPH Zinc finger"/>
    <property type="match status" value="1"/>
</dbReference>
<sequence>MSSFYNVLGVSATCSSDDVRRAYHQAVRKYHPDKRLYGSDEASAGCCNKQQFLRVQEAYELLRNPELRQQYDAKLQRDNYIQTKMHDTLVIFEEVQLASLQREKLVGEGGETDELLYTRKCRCGGFYEIADEELQDSVDIVSCTGCSLHIRVLYDNI</sequence>
<dbReference type="InterPro" id="IPR007872">
    <property type="entry name" value="DPH_MB_dom"/>
</dbReference>
<dbReference type="EMBL" id="SHOA02000002">
    <property type="protein sequence ID" value="TDH69411.1"/>
    <property type="molecule type" value="Genomic_DNA"/>
</dbReference>
<evidence type="ECO:0000256" key="4">
    <source>
        <dbReference type="ARBA" id="ARBA00023004"/>
    </source>
</evidence>
<dbReference type="InterPro" id="IPR036671">
    <property type="entry name" value="DPH_MB_sf"/>
</dbReference>
<organism evidence="7 8">
    <name type="scientific">Bremia lactucae</name>
    <name type="common">Lettuce downy mildew</name>
    <dbReference type="NCBI Taxonomy" id="4779"/>
    <lineage>
        <taxon>Eukaryota</taxon>
        <taxon>Sar</taxon>
        <taxon>Stramenopiles</taxon>
        <taxon>Oomycota</taxon>
        <taxon>Peronosporomycetes</taxon>
        <taxon>Peronosporales</taxon>
        <taxon>Peronosporaceae</taxon>
        <taxon>Bremia</taxon>
    </lineage>
</organism>
<dbReference type="RefSeq" id="XP_067818910.1">
    <property type="nucleotide sequence ID" value="XM_067959492.1"/>
</dbReference>
<dbReference type="SUPFAM" id="SSF144217">
    <property type="entry name" value="CSL zinc finger"/>
    <property type="match status" value="1"/>
</dbReference>
<feature type="domain" description="DPH-type MB" evidence="6">
    <location>
        <begin position="91"/>
        <end position="155"/>
    </location>
</feature>
<evidence type="ECO:0000259" key="6">
    <source>
        <dbReference type="PROSITE" id="PS51074"/>
    </source>
</evidence>
<evidence type="ECO:0000256" key="3">
    <source>
        <dbReference type="ARBA" id="ARBA00022833"/>
    </source>
</evidence>
<dbReference type="GO" id="GO:0008198">
    <property type="term" value="F:ferrous iron binding"/>
    <property type="evidence" value="ECO:0007669"/>
    <property type="project" value="TreeGrafter"/>
</dbReference>
<feature type="domain" description="J" evidence="5">
    <location>
        <begin position="3"/>
        <end position="75"/>
    </location>
</feature>
<protein>
    <recommendedName>
        <fullName evidence="9">Diphthamide biosynthesis protein 4</fullName>
    </recommendedName>
</protein>
<comment type="similarity">
    <text evidence="1">Belongs to the DPH4 family.</text>
</comment>
<dbReference type="Pfam" id="PF00226">
    <property type="entry name" value="DnaJ"/>
    <property type="match status" value="1"/>
</dbReference>
<name>A0A976FMQ1_BRELC</name>
<keyword evidence="2" id="KW-0479">Metal-binding</keyword>
<proteinExistence type="inferred from homology"/>
<dbReference type="Pfam" id="PF05207">
    <property type="entry name" value="Zn_ribbon_CSL"/>
    <property type="match status" value="1"/>
</dbReference>
<reference evidence="7 8" key="1">
    <citation type="journal article" date="2021" name="Genome Biol.">
        <title>AFLAP: assembly-free linkage analysis pipeline using k-mers from genome sequencing data.</title>
        <authorList>
            <person name="Fletcher K."/>
            <person name="Zhang L."/>
            <person name="Gil J."/>
            <person name="Han R."/>
            <person name="Cavanaugh K."/>
            <person name="Michelmore R."/>
        </authorList>
    </citation>
    <scope>NUCLEOTIDE SEQUENCE [LARGE SCALE GENOMIC DNA]</scope>
    <source>
        <strain evidence="7 8">SF5</strain>
    </source>
</reference>
<keyword evidence="4" id="KW-0408">Iron</keyword>
<dbReference type="Gene3D" id="1.10.287.110">
    <property type="entry name" value="DnaJ domain"/>
    <property type="match status" value="1"/>
</dbReference>
<dbReference type="KEGG" id="blac:94345163"/>
<dbReference type="InterPro" id="IPR001623">
    <property type="entry name" value="DnaJ_domain"/>
</dbReference>
<dbReference type="SMART" id="SM00271">
    <property type="entry name" value="DnaJ"/>
    <property type="match status" value="1"/>
</dbReference>
<dbReference type="GeneID" id="94345163"/>
<dbReference type="PRINTS" id="PR00625">
    <property type="entry name" value="JDOMAIN"/>
</dbReference>
<dbReference type="GO" id="GO:0001671">
    <property type="term" value="F:ATPase activator activity"/>
    <property type="evidence" value="ECO:0007669"/>
    <property type="project" value="TreeGrafter"/>
</dbReference>
<gene>
    <name evidence="7" type="ORF">CCR75_001388</name>
</gene>
<dbReference type="InterPro" id="IPR036869">
    <property type="entry name" value="J_dom_sf"/>
</dbReference>
<evidence type="ECO:0008006" key="9">
    <source>
        <dbReference type="Google" id="ProtNLM"/>
    </source>
</evidence>
<evidence type="ECO:0000313" key="7">
    <source>
        <dbReference type="EMBL" id="TDH69411.1"/>
    </source>
</evidence>
<dbReference type="AlphaFoldDB" id="A0A976FMQ1"/>
<accession>A0A976FMQ1</accession>